<evidence type="ECO:0000256" key="1">
    <source>
        <dbReference type="ARBA" id="ARBA00022737"/>
    </source>
</evidence>
<evidence type="ECO:0000259" key="3">
    <source>
        <dbReference type="Pfam" id="PF24883"/>
    </source>
</evidence>
<dbReference type="EMBL" id="CACVBS010000046">
    <property type="protein sequence ID" value="CAA7265080.1"/>
    <property type="molecule type" value="Genomic_DNA"/>
</dbReference>
<dbReference type="OrthoDB" id="2928561at2759"/>
<proteinExistence type="predicted"/>
<reference evidence="4 5" key="1">
    <citation type="submission" date="2020-01" db="EMBL/GenBank/DDBJ databases">
        <authorList>
            <person name="Gupta K D."/>
        </authorList>
    </citation>
    <scope>NUCLEOTIDE SEQUENCE [LARGE SCALE GENOMIC DNA]</scope>
</reference>
<feature type="domain" description="Nephrocystin 3-like N-terminal" evidence="3">
    <location>
        <begin position="24"/>
        <end position="82"/>
    </location>
</feature>
<name>A0A8S0WCM7_CYCAE</name>
<evidence type="ECO:0000256" key="2">
    <source>
        <dbReference type="SAM" id="MobiDB-lite"/>
    </source>
</evidence>
<organism evidence="4 5">
    <name type="scientific">Cyclocybe aegerita</name>
    <name type="common">Black poplar mushroom</name>
    <name type="synonym">Agrocybe aegerita</name>
    <dbReference type="NCBI Taxonomy" id="1973307"/>
    <lineage>
        <taxon>Eukaryota</taxon>
        <taxon>Fungi</taxon>
        <taxon>Dikarya</taxon>
        <taxon>Basidiomycota</taxon>
        <taxon>Agaricomycotina</taxon>
        <taxon>Agaricomycetes</taxon>
        <taxon>Agaricomycetidae</taxon>
        <taxon>Agaricales</taxon>
        <taxon>Agaricineae</taxon>
        <taxon>Bolbitiaceae</taxon>
        <taxon>Cyclocybe</taxon>
    </lineage>
</organism>
<dbReference type="AlphaFoldDB" id="A0A8S0WCM7"/>
<dbReference type="InterPro" id="IPR027417">
    <property type="entry name" value="P-loop_NTPase"/>
</dbReference>
<keyword evidence="5" id="KW-1185">Reference proteome</keyword>
<evidence type="ECO:0000313" key="5">
    <source>
        <dbReference type="Proteomes" id="UP000467700"/>
    </source>
</evidence>
<comment type="caution">
    <text evidence="4">The sequence shown here is derived from an EMBL/GenBank/DDBJ whole genome shotgun (WGS) entry which is preliminary data.</text>
</comment>
<accession>A0A8S0WCM7</accession>
<dbReference type="InterPro" id="IPR056884">
    <property type="entry name" value="NPHP3-like_N"/>
</dbReference>
<dbReference type="Proteomes" id="UP000467700">
    <property type="component" value="Unassembled WGS sequence"/>
</dbReference>
<protein>
    <recommendedName>
        <fullName evidence="3">Nephrocystin 3-like N-terminal domain-containing protein</fullName>
    </recommendedName>
</protein>
<evidence type="ECO:0000313" key="4">
    <source>
        <dbReference type="EMBL" id="CAA7265080.1"/>
    </source>
</evidence>
<dbReference type="SUPFAM" id="SSF52540">
    <property type="entry name" value="P-loop containing nucleoside triphosphate hydrolases"/>
    <property type="match status" value="2"/>
</dbReference>
<feature type="region of interest" description="Disordered" evidence="2">
    <location>
        <begin position="131"/>
        <end position="165"/>
    </location>
</feature>
<sequence>MNDTTYRPRCHPLTRQAVLDKLIAWIETLEPAELRAFWLYGSAGVGKSAILQTIAEWFYSRGLLLASFFSSRTVPTRNNRSRLNIIADPTIFHRSLDTQLRSLVVDPLLQAINYDGYFTLPPLIVIDGLDEPLPKPSPTHEPTATSPPPAPVCPPSSTSRTCALSNGKARTSDTLGLGLDVADGWAVGGAFADGSFRDERLSTNNTPTTQRCDNLILSLIDKQEHPYVDSAVLVDKEVKEVPLSFWASAVDLHEIYTRIQKMKTDMRCELVAVTWDKFNDIEQNIAQVIAHTRIDDLDSVYSVRIHPHQAHLVYALSPTE</sequence>
<dbReference type="Pfam" id="PF24883">
    <property type="entry name" value="NPHP3_N"/>
    <property type="match status" value="1"/>
</dbReference>
<keyword evidence="1" id="KW-0677">Repeat</keyword>
<gene>
    <name evidence="4" type="ORF">AAE3_LOCUS7326</name>
</gene>
<feature type="compositionally biased region" description="Pro residues" evidence="2">
    <location>
        <begin position="134"/>
        <end position="154"/>
    </location>
</feature>